<name>A0ACC1NNL3_9HYPO</name>
<evidence type="ECO:0000313" key="2">
    <source>
        <dbReference type="Proteomes" id="UP001143910"/>
    </source>
</evidence>
<protein>
    <submittedName>
        <fullName evidence="1">Uncharacterized protein</fullName>
    </submittedName>
</protein>
<dbReference type="EMBL" id="JANJQO010000164">
    <property type="protein sequence ID" value="KAJ2980917.1"/>
    <property type="molecule type" value="Genomic_DNA"/>
</dbReference>
<gene>
    <name evidence="1" type="ORF">NQ176_g2348</name>
</gene>
<sequence>MTSTINPRQLTITEQSSLGQFTFKNTHQTAEGTDNGVTDDASLSPTTSSLPGRVTEVAAAHAQNRALRIDTEQLRRLSICDTDAKGHRTRSSAANLRHHQFQKFREHLWTQGRGCLGDRNTPHYNIAPVKLPTTPDATNDNITIYTVVHSQGHSPIGLRRRFDRGLLTATVPEPFQSPSTPNFDRDELLSAIADTNKTLASRRFRQSTRRASLPARAARSRRGSTAPIPEGIPMPSIMMSKQVRVGDTIELPVPHPEVWAETVAWVYIGEEKLATEKVQENIQYLGGRVC</sequence>
<keyword evidence="2" id="KW-1185">Reference proteome</keyword>
<evidence type="ECO:0000313" key="1">
    <source>
        <dbReference type="EMBL" id="KAJ2980917.1"/>
    </source>
</evidence>
<dbReference type="Proteomes" id="UP001143910">
    <property type="component" value="Unassembled WGS sequence"/>
</dbReference>
<reference evidence="1" key="1">
    <citation type="submission" date="2022-08" db="EMBL/GenBank/DDBJ databases">
        <title>Genome Sequence of Lecanicillium fungicola.</title>
        <authorList>
            <person name="Buettner E."/>
        </authorList>
    </citation>
    <scope>NUCLEOTIDE SEQUENCE</scope>
    <source>
        <strain evidence="1">Babe33</strain>
    </source>
</reference>
<proteinExistence type="predicted"/>
<accession>A0ACC1NNL3</accession>
<comment type="caution">
    <text evidence="1">The sequence shown here is derived from an EMBL/GenBank/DDBJ whole genome shotgun (WGS) entry which is preliminary data.</text>
</comment>
<organism evidence="1 2">
    <name type="scientific">Zarea fungicola</name>
    <dbReference type="NCBI Taxonomy" id="93591"/>
    <lineage>
        <taxon>Eukaryota</taxon>
        <taxon>Fungi</taxon>
        <taxon>Dikarya</taxon>
        <taxon>Ascomycota</taxon>
        <taxon>Pezizomycotina</taxon>
        <taxon>Sordariomycetes</taxon>
        <taxon>Hypocreomycetidae</taxon>
        <taxon>Hypocreales</taxon>
        <taxon>Cordycipitaceae</taxon>
        <taxon>Zarea</taxon>
    </lineage>
</organism>